<keyword evidence="11" id="KW-1003">Cell membrane</keyword>
<dbReference type="RefSeq" id="WP_122193893.1">
    <property type="nucleotide sequence ID" value="NZ_JBHSKC010000001.1"/>
</dbReference>
<protein>
    <recommendedName>
        <fullName evidence="11 12">ATP synthase subunit a</fullName>
    </recommendedName>
    <alternativeName>
        <fullName evidence="11">ATP synthase F0 sector subunit a</fullName>
    </alternativeName>
    <alternativeName>
        <fullName evidence="11">F-ATPase subunit 6</fullName>
    </alternativeName>
</protein>
<keyword evidence="6 11" id="KW-0375">Hydrogen ion transport</keyword>
<evidence type="ECO:0000256" key="1">
    <source>
        <dbReference type="ARBA" id="ARBA00004141"/>
    </source>
</evidence>
<dbReference type="GO" id="GO:0045259">
    <property type="term" value="C:proton-transporting ATP synthase complex"/>
    <property type="evidence" value="ECO:0007669"/>
    <property type="project" value="UniProtKB-KW"/>
</dbReference>
<comment type="similarity">
    <text evidence="2 11 12">Belongs to the ATPase A chain family.</text>
</comment>
<evidence type="ECO:0000256" key="3">
    <source>
        <dbReference type="ARBA" id="ARBA00022448"/>
    </source>
</evidence>
<dbReference type="Pfam" id="PF00119">
    <property type="entry name" value="ATP-synt_A"/>
    <property type="match status" value="1"/>
</dbReference>
<dbReference type="SUPFAM" id="SSF81336">
    <property type="entry name" value="F1F0 ATP synthase subunit A"/>
    <property type="match status" value="1"/>
</dbReference>
<comment type="caution">
    <text evidence="13">The sequence shown here is derived from an EMBL/GenBank/DDBJ whole genome shotgun (WGS) entry which is preliminary data.</text>
</comment>
<dbReference type="Gene3D" id="1.20.120.220">
    <property type="entry name" value="ATP synthase, F0 complex, subunit A"/>
    <property type="match status" value="1"/>
</dbReference>
<keyword evidence="10 11" id="KW-0066">ATP synthesis</keyword>
<gene>
    <name evidence="11 13" type="primary">atpB</name>
    <name evidence="13" type="ORF">EBO15_09130</name>
</gene>
<dbReference type="InterPro" id="IPR045083">
    <property type="entry name" value="ATP_synth_F0_asu_bact/mt"/>
</dbReference>
<feature type="transmembrane region" description="Helical" evidence="11">
    <location>
        <begin position="43"/>
        <end position="62"/>
    </location>
</feature>
<evidence type="ECO:0000256" key="8">
    <source>
        <dbReference type="ARBA" id="ARBA00023065"/>
    </source>
</evidence>
<dbReference type="EMBL" id="RFFG01000012">
    <property type="protein sequence ID" value="RMI45742.1"/>
    <property type="molecule type" value="Genomic_DNA"/>
</dbReference>
<keyword evidence="7 11" id="KW-1133">Transmembrane helix</keyword>
<keyword evidence="5 11" id="KW-0812">Transmembrane</keyword>
<dbReference type="Proteomes" id="UP000282674">
    <property type="component" value="Unassembled WGS sequence"/>
</dbReference>
<keyword evidence="4 11" id="KW-0138">CF(0)</keyword>
<keyword evidence="3 11" id="KW-0813">Transport</keyword>
<dbReference type="OrthoDB" id="9809130at2"/>
<comment type="function">
    <text evidence="11 12">Key component of the proton channel; it plays a direct role in the translocation of protons across the membrane.</text>
</comment>
<evidence type="ECO:0000256" key="6">
    <source>
        <dbReference type="ARBA" id="ARBA00022781"/>
    </source>
</evidence>
<keyword evidence="13" id="KW-0378">Hydrolase</keyword>
<keyword evidence="9 11" id="KW-0472">Membrane</keyword>
<feature type="transmembrane region" description="Helical" evidence="11">
    <location>
        <begin position="129"/>
        <end position="148"/>
    </location>
</feature>
<evidence type="ECO:0000256" key="9">
    <source>
        <dbReference type="ARBA" id="ARBA00023136"/>
    </source>
</evidence>
<evidence type="ECO:0000256" key="5">
    <source>
        <dbReference type="ARBA" id="ARBA00022692"/>
    </source>
</evidence>
<dbReference type="InterPro" id="IPR023011">
    <property type="entry name" value="ATP_synth_F0_asu_AS"/>
</dbReference>
<dbReference type="InterPro" id="IPR035908">
    <property type="entry name" value="F0_ATP_A_sf"/>
</dbReference>
<comment type="subcellular location">
    <subcellularLocation>
        <location evidence="11 12">Cell membrane</location>
        <topology evidence="11 12">Multi-pass membrane protein</topology>
    </subcellularLocation>
    <subcellularLocation>
        <location evidence="1">Membrane</location>
        <topology evidence="1">Multi-pass membrane protein</topology>
    </subcellularLocation>
</comment>
<reference evidence="13 14" key="1">
    <citation type="submission" date="2018-10" db="EMBL/GenBank/DDBJ databases">
        <title>Isolation from soil.</title>
        <authorList>
            <person name="Hu J."/>
        </authorList>
    </citation>
    <scope>NUCLEOTIDE SEQUENCE [LARGE SCALE GENOMIC DNA]</scope>
    <source>
        <strain evidence="13 14">NEAU-Ht49</strain>
    </source>
</reference>
<accession>A0A3M2M898</accession>
<dbReference type="PROSITE" id="PS00449">
    <property type="entry name" value="ATPASE_A"/>
    <property type="match status" value="1"/>
</dbReference>
<evidence type="ECO:0000313" key="14">
    <source>
        <dbReference type="Proteomes" id="UP000282674"/>
    </source>
</evidence>
<feature type="transmembrane region" description="Helical" evidence="11">
    <location>
        <begin position="194"/>
        <end position="215"/>
    </location>
</feature>
<dbReference type="GO" id="GO:0005886">
    <property type="term" value="C:plasma membrane"/>
    <property type="evidence" value="ECO:0007669"/>
    <property type="project" value="UniProtKB-SubCell"/>
</dbReference>
<dbReference type="AlphaFoldDB" id="A0A3M2M898"/>
<proteinExistence type="inferred from homology"/>
<dbReference type="GO" id="GO:0016787">
    <property type="term" value="F:hydrolase activity"/>
    <property type="evidence" value="ECO:0007669"/>
    <property type="project" value="UniProtKB-KW"/>
</dbReference>
<feature type="transmembrane region" description="Helical" evidence="11">
    <location>
        <begin position="222"/>
        <end position="241"/>
    </location>
</feature>
<dbReference type="NCBIfam" id="TIGR01131">
    <property type="entry name" value="ATP_synt_6_or_A"/>
    <property type="match status" value="1"/>
</dbReference>
<dbReference type="InterPro" id="IPR000568">
    <property type="entry name" value="ATP_synth_F0_asu"/>
</dbReference>
<dbReference type="PRINTS" id="PR00123">
    <property type="entry name" value="ATPASEA"/>
</dbReference>
<dbReference type="GO" id="GO:0046933">
    <property type="term" value="F:proton-transporting ATP synthase activity, rotational mechanism"/>
    <property type="evidence" value="ECO:0007669"/>
    <property type="project" value="UniProtKB-UniRule"/>
</dbReference>
<evidence type="ECO:0000313" key="13">
    <source>
        <dbReference type="EMBL" id="RMI45742.1"/>
    </source>
</evidence>
<keyword evidence="14" id="KW-1185">Reference proteome</keyword>
<evidence type="ECO:0000256" key="11">
    <source>
        <dbReference type="HAMAP-Rule" id="MF_01393"/>
    </source>
</evidence>
<organism evidence="13 14">
    <name type="scientific">Actinomadura harenae</name>
    <dbReference type="NCBI Taxonomy" id="2483351"/>
    <lineage>
        <taxon>Bacteria</taxon>
        <taxon>Bacillati</taxon>
        <taxon>Actinomycetota</taxon>
        <taxon>Actinomycetes</taxon>
        <taxon>Streptosporangiales</taxon>
        <taxon>Thermomonosporaceae</taxon>
        <taxon>Actinomadura</taxon>
    </lineage>
</organism>
<dbReference type="CDD" id="cd00310">
    <property type="entry name" value="ATP-synt_Fo_a_6"/>
    <property type="match status" value="1"/>
</dbReference>
<evidence type="ECO:0000256" key="7">
    <source>
        <dbReference type="ARBA" id="ARBA00022989"/>
    </source>
</evidence>
<dbReference type="PANTHER" id="PTHR11410">
    <property type="entry name" value="ATP SYNTHASE SUBUNIT A"/>
    <property type="match status" value="1"/>
</dbReference>
<evidence type="ECO:0000256" key="2">
    <source>
        <dbReference type="ARBA" id="ARBA00006810"/>
    </source>
</evidence>
<name>A0A3M2M898_9ACTN</name>
<dbReference type="HAMAP" id="MF_01393">
    <property type="entry name" value="ATP_synth_a_bact"/>
    <property type="match status" value="1"/>
</dbReference>
<evidence type="ECO:0000256" key="10">
    <source>
        <dbReference type="ARBA" id="ARBA00023310"/>
    </source>
</evidence>
<sequence>MSAPHLLASGSGDEFEAPGLEIFHWGPLFPDGPSWLHWLTKPTLIVALAGLLAIVFAWRAFAGAKLVPRGMQNVGEVAYLFVRDQVARPMLGKDGDRWMPFLFSTFFFILFMNWMGVVPVLYLPVNSHIAFPIVFAITVYLMMLFLGIKHQGVVGYFKNMMFPPGLPKPLYVILAPIEFLSNLILRPFTHSVRLFANMFAGHLLLAFFASVAYWFLVEKLTVLGAGVGVVGFLMTIVMTAFELFIQALQAFIFTLLAASYIQSGLHADH</sequence>
<evidence type="ECO:0000256" key="4">
    <source>
        <dbReference type="ARBA" id="ARBA00022547"/>
    </source>
</evidence>
<feature type="transmembrane region" description="Helical" evidence="11">
    <location>
        <begin position="98"/>
        <end position="123"/>
    </location>
</feature>
<evidence type="ECO:0000256" key="12">
    <source>
        <dbReference type="RuleBase" id="RU000483"/>
    </source>
</evidence>
<dbReference type="PANTHER" id="PTHR11410:SF0">
    <property type="entry name" value="ATP SYNTHASE SUBUNIT A"/>
    <property type="match status" value="1"/>
</dbReference>
<keyword evidence="8 11" id="KW-0406">Ion transport</keyword>